<dbReference type="PATRIC" id="fig|1393735.3.peg.2088"/>
<accession>A0A081RXF6</accession>
<keyword evidence="2" id="KW-0808">Transferase</keyword>
<name>A0A081RXF6_PHOTE</name>
<organism evidence="2 3">
    <name type="scientific">Photorhabdus temperata subsp. temperata Meg1</name>
    <dbReference type="NCBI Taxonomy" id="1393735"/>
    <lineage>
        <taxon>Bacteria</taxon>
        <taxon>Pseudomonadati</taxon>
        <taxon>Pseudomonadota</taxon>
        <taxon>Gammaproteobacteria</taxon>
        <taxon>Enterobacterales</taxon>
        <taxon>Morganellaceae</taxon>
        <taxon>Photorhabdus</taxon>
    </lineage>
</organism>
<sequence length="247" mass="28570">MKTFIVNLKHSTERRQRIEEQCIKLNLDYEFIEAVDGRLLSQEELQRQTRELSDAITPGEIGCALSHIKIYRNIVENNIPMALILEDDVILNEHLPEFLNEIQQEKIIAPSAILLSKAGQYFEHSKYKLPCGVDIKSVLNASLTCGYVLNNQAAKNLIAFLYPVWLVADRWEFFRENGVIKLCCTVPVLVTESEDAVNTTISGRDSEHNIKAGKIWKEIRKRRPFSVKIKNILWKIFVRKIYKIKKD</sequence>
<evidence type="ECO:0000259" key="1">
    <source>
        <dbReference type="Pfam" id="PF01755"/>
    </source>
</evidence>
<protein>
    <submittedName>
        <fullName evidence="2">Glycosyltransferase involved in LPS biosynthesis</fullName>
    </submittedName>
</protein>
<dbReference type="GO" id="GO:0016740">
    <property type="term" value="F:transferase activity"/>
    <property type="evidence" value="ECO:0007669"/>
    <property type="project" value="UniProtKB-KW"/>
</dbReference>
<gene>
    <name evidence="2" type="ORF">MEG1DRAFT_02037</name>
</gene>
<feature type="domain" description="Glycosyl transferase family 25" evidence="1">
    <location>
        <begin position="2"/>
        <end position="167"/>
    </location>
</feature>
<dbReference type="Proteomes" id="UP000028002">
    <property type="component" value="Unassembled WGS sequence"/>
</dbReference>
<proteinExistence type="predicted"/>
<dbReference type="AlphaFoldDB" id="A0A081RXF6"/>
<comment type="caution">
    <text evidence="2">The sequence shown here is derived from an EMBL/GenBank/DDBJ whole genome shotgun (WGS) entry which is preliminary data.</text>
</comment>
<reference evidence="2 3" key="1">
    <citation type="submission" date="2014-03" db="EMBL/GenBank/DDBJ databases">
        <title>Draft Genome of Photorhabdus temperata Meg1.</title>
        <authorList>
            <person name="Hurst S.G.IV."/>
            <person name="Morris K."/>
            <person name="Thomas K."/>
            <person name="Tisa L.S."/>
        </authorList>
    </citation>
    <scope>NUCLEOTIDE SEQUENCE [LARGE SCALE GENOMIC DNA]</scope>
    <source>
        <strain evidence="2 3">Meg1</strain>
    </source>
</reference>
<evidence type="ECO:0000313" key="3">
    <source>
        <dbReference type="Proteomes" id="UP000028002"/>
    </source>
</evidence>
<dbReference type="RefSeq" id="WP_023043848.1">
    <property type="nucleotide sequence ID" value="NZ_CAWLUD010000031.1"/>
</dbReference>
<dbReference type="EMBL" id="JGVH01000031">
    <property type="protein sequence ID" value="KER03359.1"/>
    <property type="molecule type" value="Genomic_DNA"/>
</dbReference>
<evidence type="ECO:0000313" key="2">
    <source>
        <dbReference type="EMBL" id="KER03359.1"/>
    </source>
</evidence>
<dbReference type="InterPro" id="IPR002654">
    <property type="entry name" value="Glyco_trans_25"/>
</dbReference>
<dbReference type="Pfam" id="PF01755">
    <property type="entry name" value="Glyco_transf_25"/>
    <property type="match status" value="1"/>
</dbReference>
<dbReference type="CDD" id="cd06532">
    <property type="entry name" value="Glyco_transf_25"/>
    <property type="match status" value="1"/>
</dbReference>